<reference evidence="3 4" key="1">
    <citation type="submission" date="2019-06" db="EMBL/GenBank/DDBJ databases">
        <title>Sequencing the genomes of 1000 actinobacteria strains.</title>
        <authorList>
            <person name="Klenk H.-P."/>
        </authorList>
    </citation>
    <scope>NUCLEOTIDE SEQUENCE [LARGE SCALE GENOMIC DNA]</scope>
    <source>
        <strain evidence="3 4">DSM 43866</strain>
    </source>
</reference>
<dbReference type="Proteomes" id="UP000320239">
    <property type="component" value="Unassembled WGS sequence"/>
</dbReference>
<gene>
    <name evidence="3" type="ORF">FHX34_102760</name>
</gene>
<keyword evidence="1" id="KW-0464">Manganese</keyword>
<name>A0A561WK16_ACTTI</name>
<dbReference type="PANTHER" id="PTHR10277:SF9">
    <property type="entry name" value="2-ISOPROPYLMALATE SYNTHASE 1, CHLOROPLASTIC-RELATED"/>
    <property type="match status" value="1"/>
</dbReference>
<dbReference type="Gene3D" id="3.20.20.70">
    <property type="entry name" value="Aldolase class I"/>
    <property type="match status" value="1"/>
</dbReference>
<dbReference type="InterPro" id="IPR013785">
    <property type="entry name" value="Aldolase_TIM"/>
</dbReference>
<dbReference type="InterPro" id="IPR000891">
    <property type="entry name" value="PYR_CT"/>
</dbReference>
<dbReference type="Pfam" id="PF00682">
    <property type="entry name" value="HMGL-like"/>
    <property type="match status" value="1"/>
</dbReference>
<organism evidence="3 4">
    <name type="scientific">Actinoplanes teichomyceticus</name>
    <dbReference type="NCBI Taxonomy" id="1867"/>
    <lineage>
        <taxon>Bacteria</taxon>
        <taxon>Bacillati</taxon>
        <taxon>Actinomycetota</taxon>
        <taxon>Actinomycetes</taxon>
        <taxon>Micromonosporales</taxon>
        <taxon>Micromonosporaceae</taxon>
        <taxon>Actinoplanes</taxon>
    </lineage>
</organism>
<evidence type="ECO:0000313" key="3">
    <source>
        <dbReference type="EMBL" id="TWG24207.1"/>
    </source>
</evidence>
<dbReference type="GO" id="GO:0003852">
    <property type="term" value="F:2-isopropylmalate synthase activity"/>
    <property type="evidence" value="ECO:0007669"/>
    <property type="project" value="TreeGrafter"/>
</dbReference>
<evidence type="ECO:0000313" key="4">
    <source>
        <dbReference type="Proteomes" id="UP000320239"/>
    </source>
</evidence>
<proteinExistence type="predicted"/>
<dbReference type="InterPro" id="IPR050073">
    <property type="entry name" value="2-IPM_HCS-like"/>
</dbReference>
<dbReference type="PANTHER" id="PTHR10277">
    <property type="entry name" value="HOMOCITRATE SYNTHASE-RELATED"/>
    <property type="match status" value="1"/>
</dbReference>
<dbReference type="RefSeq" id="WP_122977363.1">
    <property type="nucleotide sequence ID" value="NZ_BOMX01000077.1"/>
</dbReference>
<feature type="domain" description="Pyruvate carboxyltransferase" evidence="2">
    <location>
        <begin position="21"/>
        <end position="271"/>
    </location>
</feature>
<accession>A0A561WK16</accession>
<dbReference type="AlphaFoldDB" id="A0A561WK16"/>
<evidence type="ECO:0000256" key="1">
    <source>
        <dbReference type="ARBA" id="ARBA00023211"/>
    </source>
</evidence>
<evidence type="ECO:0000259" key="2">
    <source>
        <dbReference type="PROSITE" id="PS50991"/>
    </source>
</evidence>
<dbReference type="SUPFAM" id="SSF51569">
    <property type="entry name" value="Aldolase"/>
    <property type="match status" value="1"/>
</dbReference>
<keyword evidence="4" id="KW-1185">Reference proteome</keyword>
<dbReference type="OrthoDB" id="9803573at2"/>
<dbReference type="PROSITE" id="PS50991">
    <property type="entry name" value="PYR_CT"/>
    <property type="match status" value="1"/>
</dbReference>
<dbReference type="GO" id="GO:0009098">
    <property type="term" value="P:L-leucine biosynthetic process"/>
    <property type="evidence" value="ECO:0007669"/>
    <property type="project" value="TreeGrafter"/>
</dbReference>
<comment type="caution">
    <text evidence="3">The sequence shown here is derived from an EMBL/GenBank/DDBJ whole genome shotgun (WGS) entry which is preliminary data.</text>
</comment>
<dbReference type="EMBL" id="VIWY01000002">
    <property type="protein sequence ID" value="TWG24207.1"/>
    <property type="molecule type" value="Genomic_DNA"/>
</dbReference>
<protein>
    <submittedName>
        <fullName evidence="3">4-hydroxy 2-oxovalerate aldolase</fullName>
    </submittedName>
</protein>
<sequence length="383" mass="41655">MSLVNHGAFLVSEELTEKSNLALLDCTLREGSYAVDFQFDEGFVTRLLARLNETPMPMVEIGHGIGLEAERAGIKAGNIDHFRWCELANETLTKKPWGMFAQPEFTRLSTIAEMTARGMSFVRVGMEPDRVQANLDYLRRAIETCPAVYLNLMKSSATPIEDFRTMLEGVPEGIAGVYVVDSYGAMLPADVRRYVTAVSQMFPTVGFHGHDNLGLATVNSVCAWQSGAAIVDGTLDGIGRGSGNAPVESLAGIVNLIDDDVFDYREMAKLAQFTRSSLELVVDNRMMQVLGGVIGIHSGYFPLVEQLAERCGTEPAHLMATAVRLAEQSARPADIQAAAEQIAADLQRLPHQKDTLRLDQPQTPVDPDDVVTADAITLAKIAA</sequence>